<feature type="compositionally biased region" description="Basic residues" evidence="1">
    <location>
        <begin position="121"/>
        <end position="142"/>
    </location>
</feature>
<dbReference type="Proteomes" id="UP000515211">
    <property type="component" value="Chromosome 7"/>
</dbReference>
<keyword evidence="2" id="KW-1185">Reference proteome</keyword>
<evidence type="ECO:0000256" key="1">
    <source>
        <dbReference type="SAM" id="MobiDB-lite"/>
    </source>
</evidence>
<reference evidence="2" key="1">
    <citation type="journal article" date="2016" name="Nat. Genet.">
        <title>The genome sequences of Arachis duranensis and Arachis ipaensis, the diploid ancestors of cultivated peanut.</title>
        <authorList>
            <person name="Bertioli D.J."/>
            <person name="Cannon S.B."/>
            <person name="Froenicke L."/>
            <person name="Huang G."/>
            <person name="Farmer A.D."/>
            <person name="Cannon E.K."/>
            <person name="Liu X."/>
            <person name="Gao D."/>
            <person name="Clevenger J."/>
            <person name="Dash S."/>
            <person name="Ren L."/>
            <person name="Moretzsohn M.C."/>
            <person name="Shirasawa K."/>
            <person name="Huang W."/>
            <person name="Vidigal B."/>
            <person name="Abernathy B."/>
            <person name="Chu Y."/>
            <person name="Niederhuth C.E."/>
            <person name="Umale P."/>
            <person name="Araujo A.C."/>
            <person name="Kozik A."/>
            <person name="Kim K.D."/>
            <person name="Burow M.D."/>
            <person name="Varshney R.K."/>
            <person name="Wang X."/>
            <person name="Zhang X."/>
            <person name="Barkley N."/>
            <person name="Guimaraes P.M."/>
            <person name="Isobe S."/>
            <person name="Guo B."/>
            <person name="Liao B."/>
            <person name="Stalker H.T."/>
            <person name="Schmitz R.J."/>
            <person name="Scheffler B.E."/>
            <person name="Leal-Bertioli S.C."/>
            <person name="Xun X."/>
            <person name="Jackson S.A."/>
            <person name="Michelmore R."/>
            <person name="Ozias-Akins P."/>
        </authorList>
    </citation>
    <scope>NUCLEOTIDE SEQUENCE [LARGE SCALE GENOMIC DNA]</scope>
    <source>
        <strain evidence="2">cv. V14167</strain>
    </source>
</reference>
<dbReference type="RefSeq" id="XP_052107639.1">
    <property type="nucleotide sequence ID" value="XM_052251679.1"/>
</dbReference>
<protein>
    <submittedName>
        <fullName evidence="3">Uncharacterized protein LOC127740587</fullName>
    </submittedName>
</protein>
<evidence type="ECO:0000313" key="3">
    <source>
        <dbReference type="RefSeq" id="XP_052107639.1"/>
    </source>
</evidence>
<evidence type="ECO:0000313" key="2">
    <source>
        <dbReference type="Proteomes" id="UP000515211"/>
    </source>
</evidence>
<gene>
    <name evidence="3" type="primary">LOC127740587</name>
</gene>
<proteinExistence type="predicted"/>
<name>A0A9C6TG11_ARADU</name>
<accession>A0A9C6TG11</accession>
<dbReference type="KEGG" id="adu:127740587"/>
<sequence>MLIAKCFFFPSPKATVSDIHIRAAIDVSNPRKMYWARYIYDFLIEGVLRFQDVGKKTVDGCMFALLIIYLHANKHGDLGRYNGREPWIRDWSLVDLKKMDEEESTSHSGLLNLIGKMYGSSKKHNRVSKRRCIKKKTKSDRKTRKEAPTVDENETDIPADNESLAGFDQQPSKKRQFKDLLLLL</sequence>
<organism evidence="2 3">
    <name type="scientific">Arachis duranensis</name>
    <name type="common">Wild peanut</name>
    <dbReference type="NCBI Taxonomy" id="130453"/>
    <lineage>
        <taxon>Eukaryota</taxon>
        <taxon>Viridiplantae</taxon>
        <taxon>Streptophyta</taxon>
        <taxon>Embryophyta</taxon>
        <taxon>Tracheophyta</taxon>
        <taxon>Spermatophyta</taxon>
        <taxon>Magnoliopsida</taxon>
        <taxon>eudicotyledons</taxon>
        <taxon>Gunneridae</taxon>
        <taxon>Pentapetalae</taxon>
        <taxon>rosids</taxon>
        <taxon>fabids</taxon>
        <taxon>Fabales</taxon>
        <taxon>Fabaceae</taxon>
        <taxon>Papilionoideae</taxon>
        <taxon>50 kb inversion clade</taxon>
        <taxon>dalbergioids sensu lato</taxon>
        <taxon>Dalbergieae</taxon>
        <taxon>Pterocarpus clade</taxon>
        <taxon>Arachis</taxon>
    </lineage>
</organism>
<dbReference type="GeneID" id="127740587"/>
<feature type="compositionally biased region" description="Acidic residues" evidence="1">
    <location>
        <begin position="149"/>
        <end position="159"/>
    </location>
</feature>
<dbReference type="AlphaFoldDB" id="A0A9C6TG11"/>
<feature type="region of interest" description="Disordered" evidence="1">
    <location>
        <begin position="121"/>
        <end position="172"/>
    </location>
</feature>
<reference evidence="3" key="2">
    <citation type="submission" date="2025-08" db="UniProtKB">
        <authorList>
            <consortium name="RefSeq"/>
        </authorList>
    </citation>
    <scope>IDENTIFICATION</scope>
    <source>
        <tissue evidence="3">Whole plant</tissue>
    </source>
</reference>